<comment type="caution">
    <text evidence="2">The sequence shown here is derived from an EMBL/GenBank/DDBJ whole genome shotgun (WGS) entry which is preliminary data.</text>
</comment>
<keyword evidence="3" id="KW-1185">Reference proteome</keyword>
<accession>A0A2W7N5K4</accession>
<reference evidence="2 3" key="1">
    <citation type="submission" date="2018-06" db="EMBL/GenBank/DDBJ databases">
        <title>Genomic Encyclopedia of Archaeal and Bacterial Type Strains, Phase II (KMG-II): from individual species to whole genera.</title>
        <authorList>
            <person name="Goeker M."/>
        </authorList>
    </citation>
    <scope>NUCLEOTIDE SEQUENCE [LARGE SCALE GENOMIC DNA]</scope>
    <source>
        <strain evidence="2 3">DSM 6779</strain>
    </source>
</reference>
<dbReference type="InterPro" id="IPR036291">
    <property type="entry name" value="NAD(P)-bd_dom_sf"/>
</dbReference>
<evidence type="ECO:0000313" key="2">
    <source>
        <dbReference type="EMBL" id="PZX15003.1"/>
    </source>
</evidence>
<dbReference type="PANTHER" id="PTHR48079:SF6">
    <property type="entry name" value="NAD(P)-BINDING DOMAIN-CONTAINING PROTEIN-RELATED"/>
    <property type="match status" value="1"/>
</dbReference>
<dbReference type="GO" id="GO:0005737">
    <property type="term" value="C:cytoplasm"/>
    <property type="evidence" value="ECO:0007669"/>
    <property type="project" value="TreeGrafter"/>
</dbReference>
<gene>
    <name evidence="2" type="ORF">LX69_02333</name>
</gene>
<dbReference type="Proteomes" id="UP000249239">
    <property type="component" value="Unassembled WGS sequence"/>
</dbReference>
<feature type="domain" description="NAD-dependent epimerase/dehydratase" evidence="1">
    <location>
        <begin position="6"/>
        <end position="236"/>
    </location>
</feature>
<dbReference type="GO" id="GO:0004029">
    <property type="term" value="F:aldehyde dehydrogenase (NAD+) activity"/>
    <property type="evidence" value="ECO:0007669"/>
    <property type="project" value="TreeGrafter"/>
</dbReference>
<evidence type="ECO:0000313" key="3">
    <source>
        <dbReference type="Proteomes" id="UP000249239"/>
    </source>
</evidence>
<sequence length="339" mass="37551">MSTPNILVTGATGLVGAHLLHKLVTNGHQIRALIRNTASLTDVENIFAFYNDASIDLIQNIEWVTGDVLDYYSLEDALAGIEKVYHAAAHVSFVPAQRKLMYRINEEGTANVVNACIDAGIRKLCHVSSIATLSDSGNGIPSDETSVWLAGERHSHYSKTKFLAEMEVWRGTKEGLPAVIVNPGVILGPGNPARSSGKLMELGRKGSRFFTSGGTGYVDVRDVVNAMVMLMESPIEDERFVLVAENLPFRQLLNLMAKHFGTLAPTRRATPLLTSLAWRLDTLRARLTSTEPRFTRENARTSNNTSHYSSDKFMNLFNYYFTPIEQTIAETAAWMKKRS</sequence>
<evidence type="ECO:0000259" key="1">
    <source>
        <dbReference type="Pfam" id="PF01370"/>
    </source>
</evidence>
<organism evidence="2 3">
    <name type="scientific">Breznakibacter xylanolyticus</name>
    <dbReference type="NCBI Taxonomy" id="990"/>
    <lineage>
        <taxon>Bacteria</taxon>
        <taxon>Pseudomonadati</taxon>
        <taxon>Bacteroidota</taxon>
        <taxon>Bacteroidia</taxon>
        <taxon>Marinilabiliales</taxon>
        <taxon>Marinilabiliaceae</taxon>
        <taxon>Breznakibacter</taxon>
    </lineage>
</organism>
<dbReference type="InterPro" id="IPR001509">
    <property type="entry name" value="Epimerase_deHydtase"/>
</dbReference>
<name>A0A2W7N5K4_9BACT</name>
<dbReference type="AlphaFoldDB" id="A0A2W7N5K4"/>
<dbReference type="InterPro" id="IPR051783">
    <property type="entry name" value="NAD(P)-dependent_oxidoreduct"/>
</dbReference>
<dbReference type="RefSeq" id="WP_111446187.1">
    <property type="nucleotide sequence ID" value="NZ_QKZK01000018.1"/>
</dbReference>
<dbReference type="OrthoDB" id="596910at2"/>
<protein>
    <submittedName>
        <fullName evidence="2">Nucleoside-diphosphate-sugar epimerase</fullName>
    </submittedName>
</protein>
<dbReference type="Pfam" id="PF01370">
    <property type="entry name" value="Epimerase"/>
    <property type="match status" value="1"/>
</dbReference>
<dbReference type="SUPFAM" id="SSF51735">
    <property type="entry name" value="NAD(P)-binding Rossmann-fold domains"/>
    <property type="match status" value="1"/>
</dbReference>
<dbReference type="PANTHER" id="PTHR48079">
    <property type="entry name" value="PROTEIN YEEZ"/>
    <property type="match status" value="1"/>
</dbReference>
<proteinExistence type="predicted"/>
<dbReference type="EMBL" id="QKZK01000018">
    <property type="protein sequence ID" value="PZX15003.1"/>
    <property type="molecule type" value="Genomic_DNA"/>
</dbReference>
<dbReference type="Gene3D" id="3.40.50.720">
    <property type="entry name" value="NAD(P)-binding Rossmann-like Domain"/>
    <property type="match status" value="1"/>
</dbReference>